<dbReference type="AlphaFoldDB" id="A0A392SHK3"/>
<name>A0A392SHK3_9FABA</name>
<dbReference type="Proteomes" id="UP000265520">
    <property type="component" value="Unassembled WGS sequence"/>
</dbReference>
<feature type="non-terminal residue" evidence="1">
    <location>
        <position position="36"/>
    </location>
</feature>
<protein>
    <submittedName>
        <fullName evidence="1">Uncharacterized protein</fullName>
    </submittedName>
</protein>
<evidence type="ECO:0000313" key="1">
    <source>
        <dbReference type="EMBL" id="MCI48119.1"/>
    </source>
</evidence>
<reference evidence="1 2" key="1">
    <citation type="journal article" date="2018" name="Front. Plant Sci.">
        <title>Red Clover (Trifolium pratense) and Zigzag Clover (T. medium) - A Picture of Genomic Similarities and Differences.</title>
        <authorList>
            <person name="Dluhosova J."/>
            <person name="Istvanek J."/>
            <person name="Nedelnik J."/>
            <person name="Repkova J."/>
        </authorList>
    </citation>
    <scope>NUCLEOTIDE SEQUENCE [LARGE SCALE GENOMIC DNA]</scope>
    <source>
        <strain evidence="2">cv. 10/8</strain>
        <tissue evidence="1">Leaf</tissue>
    </source>
</reference>
<comment type="caution">
    <text evidence="1">The sequence shown here is derived from an EMBL/GenBank/DDBJ whole genome shotgun (WGS) entry which is preliminary data.</text>
</comment>
<accession>A0A392SHK3</accession>
<sequence>MVSYSFLSLTILPLSRRRIFIGSLVSVAIANVSHSI</sequence>
<organism evidence="1 2">
    <name type="scientific">Trifolium medium</name>
    <dbReference type="NCBI Taxonomy" id="97028"/>
    <lineage>
        <taxon>Eukaryota</taxon>
        <taxon>Viridiplantae</taxon>
        <taxon>Streptophyta</taxon>
        <taxon>Embryophyta</taxon>
        <taxon>Tracheophyta</taxon>
        <taxon>Spermatophyta</taxon>
        <taxon>Magnoliopsida</taxon>
        <taxon>eudicotyledons</taxon>
        <taxon>Gunneridae</taxon>
        <taxon>Pentapetalae</taxon>
        <taxon>rosids</taxon>
        <taxon>fabids</taxon>
        <taxon>Fabales</taxon>
        <taxon>Fabaceae</taxon>
        <taxon>Papilionoideae</taxon>
        <taxon>50 kb inversion clade</taxon>
        <taxon>NPAAA clade</taxon>
        <taxon>Hologalegina</taxon>
        <taxon>IRL clade</taxon>
        <taxon>Trifolieae</taxon>
        <taxon>Trifolium</taxon>
    </lineage>
</organism>
<keyword evidence="2" id="KW-1185">Reference proteome</keyword>
<dbReference type="EMBL" id="LXQA010381981">
    <property type="protein sequence ID" value="MCI48119.1"/>
    <property type="molecule type" value="Genomic_DNA"/>
</dbReference>
<evidence type="ECO:0000313" key="2">
    <source>
        <dbReference type="Proteomes" id="UP000265520"/>
    </source>
</evidence>
<proteinExistence type="predicted"/>